<reference evidence="2" key="1">
    <citation type="submission" date="2022-11" db="EMBL/GenBank/DDBJ databases">
        <title>Lacinutrix neustonica HL-RS19T sp. nov., isolated from the surface microlayer sample of brackish Lake Shihwa.</title>
        <authorList>
            <person name="Choi J.Y."/>
            <person name="Hwang C.Y."/>
        </authorList>
    </citation>
    <scope>NUCLEOTIDE SEQUENCE</scope>
    <source>
        <strain evidence="2">HL-RS19</strain>
    </source>
</reference>
<dbReference type="AlphaFoldDB" id="A0A9E8MUR8"/>
<gene>
    <name evidence="2" type="ORF">N7U66_18020</name>
</gene>
<dbReference type="EMBL" id="CP113088">
    <property type="protein sequence ID" value="WAC01766.1"/>
    <property type="molecule type" value="Genomic_DNA"/>
</dbReference>
<dbReference type="SUPFAM" id="SSF56935">
    <property type="entry name" value="Porins"/>
    <property type="match status" value="1"/>
</dbReference>
<name>A0A9E8MUR8_9FLAO</name>
<dbReference type="Proteomes" id="UP001164705">
    <property type="component" value="Chromosome"/>
</dbReference>
<dbReference type="RefSeq" id="WP_267676364.1">
    <property type="nucleotide sequence ID" value="NZ_CP113088.1"/>
</dbReference>
<evidence type="ECO:0000259" key="1">
    <source>
        <dbReference type="Pfam" id="PF13609"/>
    </source>
</evidence>
<dbReference type="KEGG" id="lnu:N7U66_18020"/>
<dbReference type="Gene3D" id="2.40.160.60">
    <property type="entry name" value="Outer membrane protein transport protein (OMPP1/FadL/TodX)"/>
    <property type="match status" value="1"/>
</dbReference>
<sequence length="144" mass="16028">MTGSLAYIFGTNGLVSFDYSRKDYSNTKFKPTSDAHFSEQNRLMSNQLVAAATYKLGGEYKYNQFSFRGGYRFEESPYKNGTTVGDLSGYSLGLGYNFGNTKLDLTYDQAKQTNTHQLYNTGLTDATIIDALHSNVTLSLGFQL</sequence>
<dbReference type="Pfam" id="PF13609">
    <property type="entry name" value="Porin_4"/>
    <property type="match status" value="1"/>
</dbReference>
<evidence type="ECO:0000313" key="3">
    <source>
        <dbReference type="Proteomes" id="UP001164705"/>
    </source>
</evidence>
<dbReference type="InterPro" id="IPR033900">
    <property type="entry name" value="Gram_neg_porin_domain"/>
</dbReference>
<evidence type="ECO:0000313" key="2">
    <source>
        <dbReference type="EMBL" id="WAC01766.1"/>
    </source>
</evidence>
<accession>A0A9E8MUR8</accession>
<feature type="domain" description="Porin" evidence="1">
    <location>
        <begin position="3"/>
        <end position="116"/>
    </location>
</feature>
<protein>
    <recommendedName>
        <fullName evidence="1">Porin domain-containing protein</fullName>
    </recommendedName>
</protein>
<organism evidence="2 3">
    <name type="scientific">Lacinutrix neustonica</name>
    <dbReference type="NCBI Taxonomy" id="2980107"/>
    <lineage>
        <taxon>Bacteria</taxon>
        <taxon>Pseudomonadati</taxon>
        <taxon>Bacteroidota</taxon>
        <taxon>Flavobacteriia</taxon>
        <taxon>Flavobacteriales</taxon>
        <taxon>Flavobacteriaceae</taxon>
        <taxon>Lacinutrix</taxon>
    </lineage>
</organism>
<proteinExistence type="predicted"/>
<keyword evidence="3" id="KW-1185">Reference proteome</keyword>